<evidence type="ECO:0000256" key="3">
    <source>
        <dbReference type="ARBA" id="ARBA00022677"/>
    </source>
</evidence>
<comment type="subcellular location">
    <subcellularLocation>
        <location evidence="1">Lipid droplet</location>
    </subcellularLocation>
</comment>
<evidence type="ECO:0000313" key="5">
    <source>
        <dbReference type="EMBL" id="KAF5313008.1"/>
    </source>
</evidence>
<organism evidence="5 6">
    <name type="scientific">Psilocybe cf. subviscida</name>
    <dbReference type="NCBI Taxonomy" id="2480587"/>
    <lineage>
        <taxon>Eukaryota</taxon>
        <taxon>Fungi</taxon>
        <taxon>Dikarya</taxon>
        <taxon>Basidiomycota</taxon>
        <taxon>Agaricomycotina</taxon>
        <taxon>Agaricomycetes</taxon>
        <taxon>Agaricomycetidae</taxon>
        <taxon>Agaricales</taxon>
        <taxon>Agaricineae</taxon>
        <taxon>Strophariaceae</taxon>
        <taxon>Psilocybe</taxon>
    </lineage>
</organism>
<dbReference type="AlphaFoldDB" id="A0A8H5AY17"/>
<dbReference type="GO" id="GO:0005811">
    <property type="term" value="C:lipid droplet"/>
    <property type="evidence" value="ECO:0007669"/>
    <property type="project" value="UniProtKB-SubCell"/>
</dbReference>
<sequence>MDPSFPPFLSSYEHATAQNLTQSSYVNARFKRDNGLGGTHVLWWQPQFGEMKTLLFFIPGNPGLVDFYIPFLSAVHAGQASPDFAIVAQAHLDHFPSIRNVGARYTAGESLAVQVQSALELLDAIVAWSARKIRVVLVGHSVLKSRPQVVDAVFLLFPTISNIGDTPNGRALYPIFFPFPRWIISNASRLARLIPARVLALLYSTWPKEQLAVLRDFISSPTSVAASLSMAHEEMKIIRDLDLPLLEQHRRKLFFYYAEHDGWVGQEKAHVLATMRDLAPSDADWEARTVAHGASGIPHAFCISHSDPVAKQCCLWLNSLTDATAQ</sequence>
<dbReference type="OrthoDB" id="448051at2759"/>
<dbReference type="InterPro" id="IPR019363">
    <property type="entry name" value="LDAH"/>
</dbReference>
<dbReference type="Gene3D" id="3.40.50.1820">
    <property type="entry name" value="alpha/beta hydrolase"/>
    <property type="match status" value="1"/>
</dbReference>
<gene>
    <name evidence="5" type="ORF">D9619_002890</name>
</gene>
<name>A0A8H5AY17_9AGAR</name>
<comment type="caution">
    <text evidence="5">The sequence shown here is derived from an EMBL/GenBank/DDBJ whole genome shotgun (WGS) entry which is preliminary data.</text>
</comment>
<dbReference type="PANTHER" id="PTHR13390">
    <property type="entry name" value="LIPASE"/>
    <property type="match status" value="1"/>
</dbReference>
<keyword evidence="4" id="KW-0378">Hydrolase</keyword>
<evidence type="ECO:0000313" key="6">
    <source>
        <dbReference type="Proteomes" id="UP000567179"/>
    </source>
</evidence>
<evidence type="ECO:0000256" key="2">
    <source>
        <dbReference type="ARBA" id="ARBA00008300"/>
    </source>
</evidence>
<dbReference type="Pfam" id="PF10230">
    <property type="entry name" value="LIDHydrolase"/>
    <property type="match status" value="1"/>
</dbReference>
<dbReference type="SUPFAM" id="SSF53474">
    <property type="entry name" value="alpha/beta-Hydrolases"/>
    <property type="match status" value="1"/>
</dbReference>
<dbReference type="EMBL" id="JAACJJ010000056">
    <property type="protein sequence ID" value="KAF5313008.1"/>
    <property type="molecule type" value="Genomic_DNA"/>
</dbReference>
<protein>
    <submittedName>
        <fullName evidence="5">Uncharacterized protein</fullName>
    </submittedName>
</protein>
<keyword evidence="6" id="KW-1185">Reference proteome</keyword>
<dbReference type="GO" id="GO:0019915">
    <property type="term" value="P:lipid storage"/>
    <property type="evidence" value="ECO:0007669"/>
    <property type="project" value="InterPro"/>
</dbReference>
<dbReference type="PANTHER" id="PTHR13390:SF0">
    <property type="entry name" value="LIPID DROPLET-ASSOCIATED HYDROLASE"/>
    <property type="match status" value="1"/>
</dbReference>
<dbReference type="InterPro" id="IPR029058">
    <property type="entry name" value="AB_hydrolase_fold"/>
</dbReference>
<keyword evidence="3" id="KW-0551">Lipid droplet</keyword>
<dbReference type="Proteomes" id="UP000567179">
    <property type="component" value="Unassembled WGS sequence"/>
</dbReference>
<reference evidence="5 6" key="1">
    <citation type="journal article" date="2020" name="ISME J.">
        <title>Uncovering the hidden diversity of litter-decomposition mechanisms in mushroom-forming fungi.</title>
        <authorList>
            <person name="Floudas D."/>
            <person name="Bentzer J."/>
            <person name="Ahren D."/>
            <person name="Johansson T."/>
            <person name="Persson P."/>
            <person name="Tunlid A."/>
        </authorList>
    </citation>
    <scope>NUCLEOTIDE SEQUENCE [LARGE SCALE GENOMIC DNA]</scope>
    <source>
        <strain evidence="5 6">CBS 101986</strain>
    </source>
</reference>
<accession>A0A8H5AY17</accession>
<comment type="similarity">
    <text evidence="2">Belongs to the AB hydrolase superfamily. LDAH family.</text>
</comment>
<evidence type="ECO:0000256" key="1">
    <source>
        <dbReference type="ARBA" id="ARBA00004502"/>
    </source>
</evidence>
<proteinExistence type="inferred from homology"/>
<dbReference type="GO" id="GO:0016298">
    <property type="term" value="F:lipase activity"/>
    <property type="evidence" value="ECO:0007669"/>
    <property type="project" value="InterPro"/>
</dbReference>
<evidence type="ECO:0000256" key="4">
    <source>
        <dbReference type="ARBA" id="ARBA00022801"/>
    </source>
</evidence>